<feature type="non-terminal residue" evidence="17">
    <location>
        <position position="1"/>
    </location>
</feature>
<evidence type="ECO:0000256" key="14">
    <source>
        <dbReference type="ARBA" id="ARBA00048347"/>
    </source>
</evidence>
<sequence>LQDYQVLELLGKGGFGCVYKGKSKVTGQLVAVKMIDKQKAIDADMIARVVKEVEIHCQLKHPSIVELYNYFEDSNYVYLIMELCEKGEFQHHLKAKGKIAEDQARRFLAQIVKGLLYLHSHDIVHRDLSLSNLLLTNDLDVKISDFGLATKLAVRGETHLTMCGTPNYISPEIANRSPHGLESDVWSLGCILYTFLVGKPPFDTKAIRTTLNKVVSGSYTIPPHLCAESEDLINRLLQQDPLKRIPLQDILEHPFMNPNKSSKSINDGYNVSLQVNPQVIIFLC</sequence>
<dbReference type="GO" id="GO:0005814">
    <property type="term" value="C:centriole"/>
    <property type="evidence" value="ECO:0007669"/>
    <property type="project" value="UniProtKB-SubCell"/>
</dbReference>
<dbReference type="GO" id="GO:0005524">
    <property type="term" value="F:ATP binding"/>
    <property type="evidence" value="ECO:0007669"/>
    <property type="project" value="UniProtKB-UniRule"/>
</dbReference>
<feature type="binding site" evidence="15">
    <location>
        <position position="33"/>
    </location>
    <ligand>
        <name>ATP</name>
        <dbReference type="ChEBI" id="CHEBI:30616"/>
    </ligand>
</feature>
<keyword evidence="18" id="KW-1185">Reference proteome</keyword>
<keyword evidence="10" id="KW-0832">Ubl conjugation</keyword>
<reference evidence="17 18" key="1">
    <citation type="journal article" date="2008" name="Nature">
        <title>The Trichoplax genome and the nature of placozoans.</title>
        <authorList>
            <person name="Srivastava M."/>
            <person name="Begovic E."/>
            <person name="Chapman J."/>
            <person name="Putnam N.H."/>
            <person name="Hellsten U."/>
            <person name="Kawashima T."/>
            <person name="Kuo A."/>
            <person name="Mitros T."/>
            <person name="Salamov A."/>
            <person name="Carpenter M.L."/>
            <person name="Signorovitch A.Y."/>
            <person name="Moreno M.A."/>
            <person name="Kamm K."/>
            <person name="Grimwood J."/>
            <person name="Schmutz J."/>
            <person name="Shapiro H."/>
            <person name="Grigoriev I.V."/>
            <person name="Buss L.W."/>
            <person name="Schierwater B."/>
            <person name="Dellaporta S.L."/>
            <person name="Rokhsar D.S."/>
        </authorList>
    </citation>
    <scope>NUCLEOTIDE SEQUENCE [LARGE SCALE GENOMIC DNA]</scope>
    <source>
        <strain evidence="17 18">Grell-BS-1999</strain>
    </source>
</reference>
<evidence type="ECO:0000256" key="15">
    <source>
        <dbReference type="PROSITE-ProRule" id="PRU10141"/>
    </source>
</evidence>
<dbReference type="PANTHER" id="PTHR24345">
    <property type="entry name" value="SERINE/THREONINE-PROTEIN KINASE PLK"/>
    <property type="match status" value="1"/>
</dbReference>
<keyword evidence="4" id="KW-0963">Cytoplasm</keyword>
<dbReference type="PROSITE" id="PS50011">
    <property type="entry name" value="PROTEIN_KINASE_DOM"/>
    <property type="match status" value="1"/>
</dbReference>
<evidence type="ECO:0000256" key="2">
    <source>
        <dbReference type="ARBA" id="ARBA00012424"/>
    </source>
</evidence>
<dbReference type="RefSeq" id="XP_002116011.1">
    <property type="nucleotide sequence ID" value="XM_002115975.1"/>
</dbReference>
<dbReference type="STRING" id="10228.B3S722"/>
<evidence type="ECO:0000256" key="1">
    <source>
        <dbReference type="ARBA" id="ARBA00004114"/>
    </source>
</evidence>
<evidence type="ECO:0000256" key="11">
    <source>
        <dbReference type="ARBA" id="ARBA00023212"/>
    </source>
</evidence>
<evidence type="ECO:0000256" key="7">
    <source>
        <dbReference type="ARBA" id="ARBA00022741"/>
    </source>
</evidence>
<dbReference type="SUPFAM" id="SSF56112">
    <property type="entry name" value="Protein kinase-like (PK-like)"/>
    <property type="match status" value="1"/>
</dbReference>
<dbReference type="PROSITE" id="PS00107">
    <property type="entry name" value="PROTEIN_KINASE_ATP"/>
    <property type="match status" value="1"/>
</dbReference>
<accession>B3S722</accession>
<proteinExistence type="predicted"/>
<evidence type="ECO:0000256" key="10">
    <source>
        <dbReference type="ARBA" id="ARBA00022843"/>
    </source>
</evidence>
<keyword evidence="11" id="KW-0206">Cytoskeleton</keyword>
<dbReference type="GO" id="GO:0004674">
    <property type="term" value="F:protein serine/threonine kinase activity"/>
    <property type="evidence" value="ECO:0007669"/>
    <property type="project" value="UniProtKB-KW"/>
</dbReference>
<dbReference type="PhylomeDB" id="B3S722"/>
<dbReference type="PROSITE" id="PS00109">
    <property type="entry name" value="PROTEIN_KINASE_TYR"/>
    <property type="match status" value="1"/>
</dbReference>
<evidence type="ECO:0000256" key="6">
    <source>
        <dbReference type="ARBA" id="ARBA00022679"/>
    </source>
</evidence>
<comment type="catalytic activity">
    <reaction evidence="14">
        <text>L-seryl-[protein] + ATP = O-phospho-L-seryl-[protein] + ADP + H(+)</text>
        <dbReference type="Rhea" id="RHEA:17989"/>
        <dbReference type="Rhea" id="RHEA-COMP:9863"/>
        <dbReference type="Rhea" id="RHEA-COMP:11604"/>
        <dbReference type="ChEBI" id="CHEBI:15378"/>
        <dbReference type="ChEBI" id="CHEBI:29999"/>
        <dbReference type="ChEBI" id="CHEBI:30616"/>
        <dbReference type="ChEBI" id="CHEBI:83421"/>
        <dbReference type="ChEBI" id="CHEBI:456216"/>
        <dbReference type="EC" id="2.7.11.21"/>
    </reaction>
</comment>
<dbReference type="EMBL" id="DS985253">
    <property type="protein sequence ID" value="EDV21411.1"/>
    <property type="molecule type" value="Genomic_DNA"/>
</dbReference>
<dbReference type="InterPro" id="IPR017441">
    <property type="entry name" value="Protein_kinase_ATP_BS"/>
</dbReference>
<dbReference type="PANTHER" id="PTHR24345:SF91">
    <property type="entry name" value="SERINE_THREONINE-PROTEIN KINASE PLK4"/>
    <property type="match status" value="1"/>
</dbReference>
<evidence type="ECO:0000259" key="16">
    <source>
        <dbReference type="PROSITE" id="PS50011"/>
    </source>
</evidence>
<dbReference type="InterPro" id="IPR011009">
    <property type="entry name" value="Kinase-like_dom_sf"/>
</dbReference>
<dbReference type="InterPro" id="IPR000719">
    <property type="entry name" value="Prot_kinase_dom"/>
</dbReference>
<dbReference type="OMA" id="MGPWTDI"/>
<comment type="subcellular location">
    <subcellularLocation>
        <location evidence="1">Cytoplasm</location>
        <location evidence="1">Cytoskeleton</location>
        <location evidence="1">Microtubule organizing center</location>
        <location evidence="1">Centrosome</location>
        <location evidence="1">Centriole</location>
    </subcellularLocation>
</comment>
<evidence type="ECO:0000256" key="3">
    <source>
        <dbReference type="ARBA" id="ARBA00020245"/>
    </source>
</evidence>
<evidence type="ECO:0000256" key="13">
    <source>
        <dbReference type="ARBA" id="ARBA00047802"/>
    </source>
</evidence>
<evidence type="ECO:0000256" key="5">
    <source>
        <dbReference type="ARBA" id="ARBA00022527"/>
    </source>
</evidence>
<dbReference type="FunFam" id="1.10.510.10:FF:000576">
    <property type="entry name" value="Serine/threonine-protein kinase PLK4"/>
    <property type="match status" value="1"/>
</dbReference>
<feature type="domain" description="Protein kinase" evidence="16">
    <location>
        <begin position="4"/>
        <end position="256"/>
    </location>
</feature>
<dbReference type="Pfam" id="PF00069">
    <property type="entry name" value="Pkinase"/>
    <property type="match status" value="1"/>
</dbReference>
<dbReference type="EC" id="2.7.11.21" evidence="2"/>
<dbReference type="Proteomes" id="UP000009022">
    <property type="component" value="Unassembled WGS sequence"/>
</dbReference>
<evidence type="ECO:0000313" key="17">
    <source>
        <dbReference type="EMBL" id="EDV21411.1"/>
    </source>
</evidence>
<dbReference type="KEGG" id="tad:TRIADDRAFT_30306"/>
<evidence type="ECO:0000256" key="9">
    <source>
        <dbReference type="ARBA" id="ARBA00022840"/>
    </source>
</evidence>
<keyword evidence="9 15" id="KW-0067">ATP-binding</keyword>
<protein>
    <recommendedName>
        <fullName evidence="3">Serine/threonine-protein kinase PLK4</fullName>
        <ecNumber evidence="2">2.7.11.21</ecNumber>
    </recommendedName>
    <alternativeName>
        <fullName evidence="12">Polo-like kinase 4</fullName>
    </alternativeName>
</protein>
<dbReference type="OrthoDB" id="10004143at2759"/>
<dbReference type="InterPro" id="IPR008266">
    <property type="entry name" value="Tyr_kinase_AS"/>
</dbReference>
<dbReference type="Gene3D" id="1.10.510.10">
    <property type="entry name" value="Transferase(Phosphotransferase) domain 1"/>
    <property type="match status" value="1"/>
</dbReference>
<dbReference type="FunFam" id="3.30.200.20:FF:000042">
    <property type="entry name" value="Aurora kinase A"/>
    <property type="match status" value="1"/>
</dbReference>
<dbReference type="CTD" id="6757305"/>
<keyword evidence="8" id="KW-0418">Kinase</keyword>
<dbReference type="GeneID" id="6757305"/>
<dbReference type="InParanoid" id="B3S722"/>
<evidence type="ECO:0000256" key="8">
    <source>
        <dbReference type="ARBA" id="ARBA00022777"/>
    </source>
</evidence>
<dbReference type="eggNOG" id="KOG0575">
    <property type="taxonomic scope" value="Eukaryota"/>
</dbReference>
<evidence type="ECO:0000256" key="4">
    <source>
        <dbReference type="ARBA" id="ARBA00022490"/>
    </source>
</evidence>
<keyword evidence="6" id="KW-0808">Transferase</keyword>
<evidence type="ECO:0000256" key="12">
    <source>
        <dbReference type="ARBA" id="ARBA00030332"/>
    </source>
</evidence>
<dbReference type="PIRSF" id="PIRSF000654">
    <property type="entry name" value="Integrin-linked_kinase"/>
    <property type="match status" value="1"/>
</dbReference>
<name>B3S722_TRIAD</name>
<keyword evidence="5" id="KW-0723">Serine/threonine-protein kinase</keyword>
<organism evidence="17 18">
    <name type="scientific">Trichoplax adhaerens</name>
    <name type="common">Trichoplax reptans</name>
    <dbReference type="NCBI Taxonomy" id="10228"/>
    <lineage>
        <taxon>Eukaryota</taxon>
        <taxon>Metazoa</taxon>
        <taxon>Placozoa</taxon>
        <taxon>Uniplacotomia</taxon>
        <taxon>Trichoplacea</taxon>
        <taxon>Trichoplacidae</taxon>
        <taxon>Trichoplax</taxon>
    </lineage>
</organism>
<evidence type="ECO:0000313" key="18">
    <source>
        <dbReference type="Proteomes" id="UP000009022"/>
    </source>
</evidence>
<comment type="catalytic activity">
    <reaction evidence="13">
        <text>L-threonyl-[protein] + ATP = O-phospho-L-threonyl-[protein] + ADP + H(+)</text>
        <dbReference type="Rhea" id="RHEA:46608"/>
        <dbReference type="Rhea" id="RHEA-COMP:11060"/>
        <dbReference type="Rhea" id="RHEA-COMP:11605"/>
        <dbReference type="ChEBI" id="CHEBI:15378"/>
        <dbReference type="ChEBI" id="CHEBI:30013"/>
        <dbReference type="ChEBI" id="CHEBI:30616"/>
        <dbReference type="ChEBI" id="CHEBI:61977"/>
        <dbReference type="ChEBI" id="CHEBI:456216"/>
        <dbReference type="EC" id="2.7.11.21"/>
    </reaction>
</comment>
<gene>
    <name evidence="17" type="ORF">TRIADDRAFT_30306</name>
</gene>
<keyword evidence="7 15" id="KW-0547">Nucleotide-binding</keyword>
<dbReference type="AlphaFoldDB" id="B3S722"/>
<dbReference type="HOGENOM" id="CLU_000288_63_0_1"/>